<dbReference type="Proteomes" id="UP000582974">
    <property type="component" value="Unassembled WGS sequence"/>
</dbReference>
<keyword evidence="6" id="KW-1185">Reference proteome</keyword>
<sequence length="477" mass="51914">MEALIDSGVPRGSRVAGVVLTLVALVAAVLGAPPGAAAEPVQPPETEIDTPLRTDGERIRDAAGRDVILRGISVIDKREPFYPDVGPEDFRRIRDLGLNHIRLGISWEGIMPEQGRIDQGYLDAVRNIVRGAGREGLLVILDMHQDLFGGPRGNGAPDWAYRPGWCPHLELAEPTGAWAANYASPEINCAVTRFWRSEELQAYYSDAWKAMAGAVADEANVIGYDLMNEPWQGYIPPVLFERQYLYPSQARWLEAIREVDPEAIGFVEPNVLKSLTVVSPPPAGLLPDNSVYSPHLYGPWDFTSESELLQETRRLADVNFGYSAKEASGAGVPLWLGEWGVFTTAPGAADYATHVYDMVDDALAGTAIWEYGDSAYGPFDTSTWEPTPLYESVLRAYPQAVPGTLREINYDPRTRGLDVAWSGGDGGVVSLRAPAGRYPEGVSLRGSSDWLWDAQRGVVTARVPPGDGELALRPAGS</sequence>
<comment type="similarity">
    <text evidence="3">Belongs to the glycosyl hydrolase 5 (cellulase A) family.</text>
</comment>
<dbReference type="InterPro" id="IPR017853">
    <property type="entry name" value="GH"/>
</dbReference>
<dbReference type="Pfam" id="PF00150">
    <property type="entry name" value="Cellulase"/>
    <property type="match status" value="1"/>
</dbReference>
<dbReference type="EMBL" id="JACCKD010000001">
    <property type="protein sequence ID" value="MBA0124777.1"/>
    <property type="molecule type" value="Genomic_DNA"/>
</dbReference>
<protein>
    <submittedName>
        <fullName evidence="5">Cellulase family glycosylhydrolase</fullName>
    </submittedName>
</protein>
<dbReference type="SUPFAM" id="SSF51445">
    <property type="entry name" value="(Trans)glycosidases"/>
    <property type="match status" value="1"/>
</dbReference>
<evidence type="ECO:0000259" key="4">
    <source>
        <dbReference type="Pfam" id="PF00150"/>
    </source>
</evidence>
<reference evidence="5 6" key="1">
    <citation type="submission" date="2020-07" db="EMBL/GenBank/DDBJ databases">
        <title>Genome of Haloechinothrix sp.</title>
        <authorList>
            <person name="Tang S.-K."/>
            <person name="Yang L."/>
            <person name="Zhu W.-Y."/>
        </authorList>
    </citation>
    <scope>NUCLEOTIDE SEQUENCE [LARGE SCALE GENOMIC DNA]</scope>
    <source>
        <strain evidence="5 6">YIM 98757</strain>
    </source>
</reference>
<comment type="caution">
    <text evidence="5">The sequence shown here is derived from an EMBL/GenBank/DDBJ whole genome shotgun (WGS) entry which is preliminary data.</text>
</comment>
<dbReference type="AlphaFoldDB" id="A0A838A810"/>
<dbReference type="Gene3D" id="2.60.40.1180">
    <property type="entry name" value="Golgi alpha-mannosidase II"/>
    <property type="match status" value="1"/>
</dbReference>
<dbReference type="PANTHER" id="PTHR31308">
    <property type="match status" value="1"/>
</dbReference>
<proteinExistence type="inferred from homology"/>
<dbReference type="InterPro" id="IPR052066">
    <property type="entry name" value="Glycosphingolipid_Hydrolases"/>
</dbReference>
<evidence type="ECO:0000256" key="3">
    <source>
        <dbReference type="RuleBase" id="RU361153"/>
    </source>
</evidence>
<dbReference type="GO" id="GO:0004553">
    <property type="term" value="F:hydrolase activity, hydrolyzing O-glycosyl compounds"/>
    <property type="evidence" value="ECO:0007669"/>
    <property type="project" value="InterPro"/>
</dbReference>
<dbReference type="PANTHER" id="PTHR31308:SF3">
    <property type="entry name" value="ENDOGLYCOCERAMIDASE"/>
    <property type="match status" value="1"/>
</dbReference>
<feature type="domain" description="Glycoside hydrolase family 5" evidence="4">
    <location>
        <begin position="61"/>
        <end position="373"/>
    </location>
</feature>
<dbReference type="InterPro" id="IPR013780">
    <property type="entry name" value="Glyco_hydro_b"/>
</dbReference>
<dbReference type="RefSeq" id="WP_180891582.1">
    <property type="nucleotide sequence ID" value="NZ_JACCKD010000001.1"/>
</dbReference>
<dbReference type="GO" id="GO:0000272">
    <property type="term" value="P:polysaccharide catabolic process"/>
    <property type="evidence" value="ECO:0007669"/>
    <property type="project" value="InterPro"/>
</dbReference>
<organism evidence="5 6">
    <name type="scientific">Haloechinothrix aidingensis</name>
    <dbReference type="NCBI Taxonomy" id="2752311"/>
    <lineage>
        <taxon>Bacteria</taxon>
        <taxon>Bacillati</taxon>
        <taxon>Actinomycetota</taxon>
        <taxon>Actinomycetes</taxon>
        <taxon>Pseudonocardiales</taxon>
        <taxon>Pseudonocardiaceae</taxon>
        <taxon>Haloechinothrix</taxon>
    </lineage>
</organism>
<evidence type="ECO:0000313" key="6">
    <source>
        <dbReference type="Proteomes" id="UP000582974"/>
    </source>
</evidence>
<gene>
    <name evidence="5" type="ORF">H0B56_04405</name>
</gene>
<name>A0A838A810_9PSEU</name>
<dbReference type="InterPro" id="IPR001547">
    <property type="entry name" value="Glyco_hydro_5"/>
</dbReference>
<keyword evidence="2 3" id="KW-0326">Glycosidase</keyword>
<evidence type="ECO:0000256" key="2">
    <source>
        <dbReference type="ARBA" id="ARBA00023295"/>
    </source>
</evidence>
<evidence type="ECO:0000256" key="1">
    <source>
        <dbReference type="ARBA" id="ARBA00022801"/>
    </source>
</evidence>
<keyword evidence="1 3" id="KW-0378">Hydrolase</keyword>
<dbReference type="Gene3D" id="3.20.20.80">
    <property type="entry name" value="Glycosidases"/>
    <property type="match status" value="1"/>
</dbReference>
<evidence type="ECO:0000313" key="5">
    <source>
        <dbReference type="EMBL" id="MBA0124777.1"/>
    </source>
</evidence>
<accession>A0A838A810</accession>